<accession>A0A9Q1R4E6</accession>
<keyword evidence="3" id="KW-1185">Reference proteome</keyword>
<protein>
    <submittedName>
        <fullName evidence="2">Uncharacterized protein</fullName>
    </submittedName>
</protein>
<dbReference type="AlphaFoldDB" id="A0A9Q1R4E6"/>
<keyword evidence="1" id="KW-1133">Transmembrane helix</keyword>
<dbReference type="Proteomes" id="UP001152561">
    <property type="component" value="Unassembled WGS sequence"/>
</dbReference>
<evidence type="ECO:0000313" key="3">
    <source>
        <dbReference type="Proteomes" id="UP001152561"/>
    </source>
</evidence>
<evidence type="ECO:0000313" key="2">
    <source>
        <dbReference type="EMBL" id="KAJ8541939.1"/>
    </source>
</evidence>
<dbReference type="PANTHER" id="PTHR37247:SF1">
    <property type="entry name" value="TRANSMEMBRANE PROTEIN"/>
    <property type="match status" value="1"/>
</dbReference>
<organism evidence="2 3">
    <name type="scientific">Anisodus acutangulus</name>
    <dbReference type="NCBI Taxonomy" id="402998"/>
    <lineage>
        <taxon>Eukaryota</taxon>
        <taxon>Viridiplantae</taxon>
        <taxon>Streptophyta</taxon>
        <taxon>Embryophyta</taxon>
        <taxon>Tracheophyta</taxon>
        <taxon>Spermatophyta</taxon>
        <taxon>Magnoliopsida</taxon>
        <taxon>eudicotyledons</taxon>
        <taxon>Gunneridae</taxon>
        <taxon>Pentapetalae</taxon>
        <taxon>asterids</taxon>
        <taxon>lamiids</taxon>
        <taxon>Solanales</taxon>
        <taxon>Solanaceae</taxon>
        <taxon>Solanoideae</taxon>
        <taxon>Hyoscyameae</taxon>
        <taxon>Anisodus</taxon>
    </lineage>
</organism>
<keyword evidence="1" id="KW-0472">Membrane</keyword>
<keyword evidence="1" id="KW-0812">Transmembrane</keyword>
<proteinExistence type="predicted"/>
<gene>
    <name evidence="2" type="ORF">K7X08_016805</name>
</gene>
<dbReference type="EMBL" id="JAJAGQ010000015">
    <property type="protein sequence ID" value="KAJ8541939.1"/>
    <property type="molecule type" value="Genomic_DNA"/>
</dbReference>
<comment type="caution">
    <text evidence="2">The sequence shown here is derived from an EMBL/GenBank/DDBJ whole genome shotgun (WGS) entry which is preliminary data.</text>
</comment>
<dbReference type="PANTHER" id="PTHR37247">
    <property type="entry name" value="TRANSMEMBRANE PROTEIN"/>
    <property type="match status" value="1"/>
</dbReference>
<reference evidence="3" key="1">
    <citation type="journal article" date="2023" name="Proc. Natl. Acad. Sci. U.S.A.">
        <title>Genomic and structural basis for evolution of tropane alkaloid biosynthesis.</title>
        <authorList>
            <person name="Wanga Y.-J."/>
            <person name="Taina T."/>
            <person name="Yua J.-Y."/>
            <person name="Lia J."/>
            <person name="Xua B."/>
            <person name="Chenc J."/>
            <person name="D'Auriad J.C."/>
            <person name="Huanga J.-P."/>
            <person name="Huanga S.-X."/>
        </authorList>
    </citation>
    <scope>NUCLEOTIDE SEQUENCE [LARGE SCALE GENOMIC DNA]</scope>
    <source>
        <strain evidence="3">cv. KIB-2019</strain>
    </source>
</reference>
<evidence type="ECO:0000256" key="1">
    <source>
        <dbReference type="SAM" id="Phobius"/>
    </source>
</evidence>
<name>A0A9Q1R4E6_9SOLA</name>
<feature type="transmembrane region" description="Helical" evidence="1">
    <location>
        <begin position="24"/>
        <end position="43"/>
    </location>
</feature>
<feature type="transmembrane region" description="Helical" evidence="1">
    <location>
        <begin position="49"/>
        <end position="78"/>
    </location>
</feature>
<sequence length="82" mass="9242">MVCLIIVWFIAFKFKVIDIFQLKIPLFQSLIIFHACIIIRVAIDLLKTATLALVLVGLFIIALSSVDSALSYMLALFLRRTA</sequence>